<organism evidence="2 3">
    <name type="scientific">Kribbella pittospori</name>
    <dbReference type="NCBI Taxonomy" id="722689"/>
    <lineage>
        <taxon>Bacteria</taxon>
        <taxon>Bacillati</taxon>
        <taxon>Actinomycetota</taxon>
        <taxon>Actinomycetes</taxon>
        <taxon>Propionibacteriales</taxon>
        <taxon>Kribbellaceae</taxon>
        <taxon>Kribbella</taxon>
    </lineage>
</organism>
<dbReference type="AlphaFoldDB" id="A0A4R0KU52"/>
<feature type="region of interest" description="Disordered" evidence="1">
    <location>
        <begin position="1"/>
        <end position="46"/>
    </location>
</feature>
<accession>A0A4R0KU52</accession>
<protein>
    <submittedName>
        <fullName evidence="2">Uncharacterized protein</fullName>
    </submittedName>
</protein>
<evidence type="ECO:0000313" key="3">
    <source>
        <dbReference type="Proteomes" id="UP000291144"/>
    </source>
</evidence>
<proteinExistence type="predicted"/>
<comment type="caution">
    <text evidence="2">The sequence shown here is derived from an EMBL/GenBank/DDBJ whole genome shotgun (WGS) entry which is preliminary data.</text>
</comment>
<keyword evidence="3" id="KW-1185">Reference proteome</keyword>
<dbReference type="EMBL" id="SJKB01000003">
    <property type="protein sequence ID" value="TCC63074.1"/>
    <property type="molecule type" value="Genomic_DNA"/>
</dbReference>
<evidence type="ECO:0000256" key="1">
    <source>
        <dbReference type="SAM" id="MobiDB-lite"/>
    </source>
</evidence>
<dbReference type="Proteomes" id="UP000291144">
    <property type="component" value="Unassembled WGS sequence"/>
</dbReference>
<gene>
    <name evidence="2" type="ORF">E0H73_11395</name>
</gene>
<reference evidence="2 3" key="1">
    <citation type="submission" date="2019-02" db="EMBL/GenBank/DDBJ databases">
        <title>Kribbella capetownensis sp. nov. and Kribbella speibonae sp. nov., isolated from soil.</title>
        <authorList>
            <person name="Curtis S.M."/>
            <person name="Norton I."/>
            <person name="Everest G.J."/>
            <person name="Meyers P.R."/>
        </authorList>
    </citation>
    <scope>NUCLEOTIDE SEQUENCE [LARGE SCALE GENOMIC DNA]</scope>
    <source>
        <strain evidence="2 3">NRRL B-24813</strain>
    </source>
</reference>
<sequence>MEPLNLMVSLSHNAADRREQKTDPITTESENRVERKSTQRPRRSARGWLRFGWRGATRVATR</sequence>
<dbReference type="OrthoDB" id="9922269at2"/>
<dbReference type="RefSeq" id="WP_131353727.1">
    <property type="nucleotide sequence ID" value="NZ_SJKB01000003.1"/>
</dbReference>
<evidence type="ECO:0000313" key="2">
    <source>
        <dbReference type="EMBL" id="TCC63074.1"/>
    </source>
</evidence>
<name>A0A4R0KU52_9ACTN</name>